<protein>
    <submittedName>
        <fullName evidence="7">TetR family transcriptional regulator</fullName>
    </submittedName>
</protein>
<evidence type="ECO:0000256" key="3">
    <source>
        <dbReference type="ARBA" id="ARBA00023125"/>
    </source>
</evidence>
<keyword evidence="3 5" id="KW-0238">DNA-binding</keyword>
<dbReference type="InterPro" id="IPR001647">
    <property type="entry name" value="HTH_TetR"/>
</dbReference>
<dbReference type="InterPro" id="IPR050109">
    <property type="entry name" value="HTH-type_TetR-like_transc_reg"/>
</dbReference>
<dbReference type="PANTHER" id="PTHR30055">
    <property type="entry name" value="HTH-TYPE TRANSCRIPTIONAL REGULATOR RUTR"/>
    <property type="match status" value="1"/>
</dbReference>
<dbReference type="Pfam" id="PF00440">
    <property type="entry name" value="TetR_N"/>
    <property type="match status" value="1"/>
</dbReference>
<keyword evidence="8" id="KW-1185">Reference proteome</keyword>
<dbReference type="SUPFAM" id="SSF48498">
    <property type="entry name" value="Tetracyclin repressor-like, C-terminal domain"/>
    <property type="match status" value="1"/>
</dbReference>
<feature type="domain" description="HTH tetR-type" evidence="6">
    <location>
        <begin position="14"/>
        <end position="74"/>
    </location>
</feature>
<reference evidence="8" key="1">
    <citation type="submission" date="2018-01" db="EMBL/GenBank/DDBJ databases">
        <title>Rubneribacter badeniensis gen. nov., sp. nov., and Colonibacter rubneri, gen. nov., sp. nov., WGS of new members of the Eggerthellaceae.</title>
        <authorList>
            <person name="Danylec N."/>
            <person name="Stoll D.A."/>
            <person name="Doetsch A."/>
            <person name="Kulling S.E."/>
            <person name="Huch M."/>
        </authorList>
    </citation>
    <scope>NUCLEOTIDE SEQUENCE [LARGE SCALE GENOMIC DNA]</scope>
    <source>
        <strain evidence="8">ResAG-96</strain>
    </source>
</reference>
<keyword evidence="1" id="KW-0678">Repressor</keyword>
<evidence type="ECO:0000256" key="2">
    <source>
        <dbReference type="ARBA" id="ARBA00023015"/>
    </source>
</evidence>
<evidence type="ECO:0000313" key="7">
    <source>
        <dbReference type="EMBL" id="PNV67617.1"/>
    </source>
</evidence>
<evidence type="ECO:0000313" key="8">
    <source>
        <dbReference type="Proteomes" id="UP000236197"/>
    </source>
</evidence>
<evidence type="ECO:0000256" key="5">
    <source>
        <dbReference type="PROSITE-ProRule" id="PRU00335"/>
    </source>
</evidence>
<dbReference type="InterPro" id="IPR036271">
    <property type="entry name" value="Tet_transcr_reg_TetR-rel_C_sf"/>
</dbReference>
<dbReference type="PROSITE" id="PS50977">
    <property type="entry name" value="HTH_TETR_2"/>
    <property type="match status" value="1"/>
</dbReference>
<dbReference type="PRINTS" id="PR00400">
    <property type="entry name" value="TETREPRESSOR"/>
</dbReference>
<accession>A0A2K2UBB4</accession>
<keyword evidence="2" id="KW-0805">Transcription regulation</keyword>
<dbReference type="InterPro" id="IPR009057">
    <property type="entry name" value="Homeodomain-like_sf"/>
</dbReference>
<dbReference type="InterPro" id="IPR003012">
    <property type="entry name" value="Tet_transcr_reg_TetR"/>
</dbReference>
<comment type="caution">
    <text evidence="7">The sequence shown here is derived from an EMBL/GenBank/DDBJ whole genome shotgun (WGS) entry which is preliminary data.</text>
</comment>
<dbReference type="SUPFAM" id="SSF46689">
    <property type="entry name" value="Homeodomain-like"/>
    <property type="match status" value="1"/>
</dbReference>
<dbReference type="EMBL" id="PPEK01000007">
    <property type="protein sequence ID" value="PNV67617.1"/>
    <property type="molecule type" value="Genomic_DNA"/>
</dbReference>
<evidence type="ECO:0000256" key="1">
    <source>
        <dbReference type="ARBA" id="ARBA00022491"/>
    </source>
</evidence>
<evidence type="ECO:0000259" key="6">
    <source>
        <dbReference type="PROSITE" id="PS50977"/>
    </source>
</evidence>
<proteinExistence type="predicted"/>
<dbReference type="GO" id="GO:0046677">
    <property type="term" value="P:response to antibiotic"/>
    <property type="evidence" value="ECO:0007669"/>
    <property type="project" value="InterPro"/>
</dbReference>
<dbReference type="GO" id="GO:0000976">
    <property type="term" value="F:transcription cis-regulatory region binding"/>
    <property type="evidence" value="ECO:0007669"/>
    <property type="project" value="TreeGrafter"/>
</dbReference>
<dbReference type="Gene3D" id="1.10.357.10">
    <property type="entry name" value="Tetracycline Repressor, domain 2"/>
    <property type="match status" value="1"/>
</dbReference>
<dbReference type="AlphaFoldDB" id="A0A2K2UBB4"/>
<name>A0A2K2UBB4_9ACTN</name>
<dbReference type="GO" id="GO:0045892">
    <property type="term" value="P:negative regulation of DNA-templated transcription"/>
    <property type="evidence" value="ECO:0007669"/>
    <property type="project" value="InterPro"/>
</dbReference>
<dbReference type="Gene3D" id="1.10.10.60">
    <property type="entry name" value="Homeodomain-like"/>
    <property type="match status" value="1"/>
</dbReference>
<dbReference type="OrthoDB" id="329481at2"/>
<dbReference type="PANTHER" id="PTHR30055:SF151">
    <property type="entry name" value="TRANSCRIPTIONAL REGULATORY PROTEIN"/>
    <property type="match status" value="1"/>
</dbReference>
<feature type="DNA-binding region" description="H-T-H motif" evidence="5">
    <location>
        <begin position="37"/>
        <end position="56"/>
    </location>
</feature>
<sequence>MPQNNSELKNKRVPLNRETIIAKALEIADEEGLENLSIRKLASALDRSAMALYRHFGSMEEIQQGVVARAFTEVDTAPVPGERWDDTIRRTTASIRRMHLRHASAHLYLAEGAAWDPGLREHTERVQSLHGNQGIPEDILTRAWRIIDAFLSGFIVNEISEMEHADSLPAADKPAWLDTVEAAYSEQAFNDGVEIIIAGIRGLAAPDPCEWRTPTED</sequence>
<dbReference type="Pfam" id="PF02909">
    <property type="entry name" value="TetR_C_1"/>
    <property type="match status" value="1"/>
</dbReference>
<evidence type="ECO:0000256" key="4">
    <source>
        <dbReference type="ARBA" id="ARBA00023163"/>
    </source>
</evidence>
<dbReference type="GO" id="GO:0003700">
    <property type="term" value="F:DNA-binding transcription factor activity"/>
    <property type="evidence" value="ECO:0007669"/>
    <property type="project" value="TreeGrafter"/>
</dbReference>
<gene>
    <name evidence="7" type="ORF">C2L71_07370</name>
</gene>
<dbReference type="Proteomes" id="UP000236197">
    <property type="component" value="Unassembled WGS sequence"/>
</dbReference>
<dbReference type="InterPro" id="IPR004111">
    <property type="entry name" value="Repressor_TetR_C"/>
</dbReference>
<dbReference type="RefSeq" id="WP_103265128.1">
    <property type="nucleotide sequence ID" value="NZ_CABMLE010000007.1"/>
</dbReference>
<organism evidence="7 8">
    <name type="scientific">Enteroscipio rubneri</name>
    <dbReference type="NCBI Taxonomy" id="2070686"/>
    <lineage>
        <taxon>Bacteria</taxon>
        <taxon>Bacillati</taxon>
        <taxon>Actinomycetota</taxon>
        <taxon>Coriobacteriia</taxon>
        <taxon>Eggerthellales</taxon>
        <taxon>Eggerthellaceae</taxon>
        <taxon>Enteroscipio</taxon>
    </lineage>
</organism>
<keyword evidence="4" id="KW-0804">Transcription</keyword>